<protein>
    <submittedName>
        <fullName evidence="2">Uncharacterized protein</fullName>
    </submittedName>
</protein>
<reference evidence="1" key="2">
    <citation type="journal article" date="2014" name="Int. J. Syst. Evol. Microbiol.">
        <title>Complete genome of a new Firmicutes species belonging to the dominant human colonic microbiota ('Ruminococcus bicirculans') reveals two chromosomes and a selective capacity to utilize plant glucans.</title>
        <authorList>
            <consortium name="NISC Comparative Sequencing Program"/>
            <person name="Wegmann U."/>
            <person name="Louis P."/>
            <person name="Goesmann A."/>
            <person name="Henrissat B."/>
            <person name="Duncan S.H."/>
            <person name="Flint H.J."/>
        </authorList>
    </citation>
    <scope>NUCLEOTIDE SEQUENCE</scope>
    <source>
        <strain evidence="1">CCM 7403</strain>
    </source>
</reference>
<sequence length="334" mass="36069">MVDHETSGAPAPEAVPVVPAAPSVAPARRGADVARGEVSDFAHEFRHALAARRSSLRGLSLSLQHRDLHVSTPRLAAWRSGTIVPAGPEDLRAARALEDVLELPAGHLTRWIDPTGTPQRSARHTGALAAAPATPLAGELAMLSSSEQRARTALGFERSGLLTERAVEVELVIDEHGTERHITQCTEWVAQEDGVDTFPSVLAVPTPVRGRSRIEPLGGCRLGPSYVDLAEGVFATALVLPAPLMAGETATTVHRTHLPEDITPDVVYEHRVLHRVERVEVRVRFEPTCAPTSWRGHSRTEEQERGSDVVPVDGVARVARDDFGPGTVGLRWSW</sequence>
<dbReference type="OrthoDB" id="3690688at2"/>
<organism evidence="2 3">
    <name type="scientific">Nocardioides daphniae</name>
    <dbReference type="NCBI Taxonomy" id="402297"/>
    <lineage>
        <taxon>Bacteria</taxon>
        <taxon>Bacillati</taxon>
        <taxon>Actinomycetota</taxon>
        <taxon>Actinomycetes</taxon>
        <taxon>Propionibacteriales</taxon>
        <taxon>Nocardioidaceae</taxon>
        <taxon>Nocardioides</taxon>
    </lineage>
</organism>
<dbReference type="Proteomes" id="UP000630594">
    <property type="component" value="Unassembled WGS sequence"/>
</dbReference>
<evidence type="ECO:0000313" key="1">
    <source>
        <dbReference type="EMBL" id="GGD09481.1"/>
    </source>
</evidence>
<reference evidence="4" key="3">
    <citation type="journal article" date="2019" name="Int. J. Syst. Evol. Microbiol.">
        <title>The Global Catalogue of Microorganisms (GCM) 10K type strain sequencing project: providing services to taxonomists for standard genome sequencing and annotation.</title>
        <authorList>
            <consortium name="The Broad Institute Genomics Platform"/>
            <consortium name="The Broad Institute Genome Sequencing Center for Infectious Disease"/>
            <person name="Wu L."/>
            <person name="Ma J."/>
        </authorList>
    </citation>
    <scope>NUCLEOTIDE SEQUENCE [LARGE SCALE GENOMIC DNA]</scope>
    <source>
        <strain evidence="4">CCM 7403</strain>
    </source>
</reference>
<dbReference type="KEGG" id="ndp:E2C04_01200"/>
<keyword evidence="4" id="KW-1185">Reference proteome</keyword>
<dbReference type="EMBL" id="BMCK01000001">
    <property type="protein sequence ID" value="GGD09481.1"/>
    <property type="molecule type" value="Genomic_DNA"/>
</dbReference>
<dbReference type="Proteomes" id="UP000297025">
    <property type="component" value="Chromosome"/>
</dbReference>
<name>A0A4P7UB63_9ACTN</name>
<evidence type="ECO:0000313" key="4">
    <source>
        <dbReference type="Proteomes" id="UP000630594"/>
    </source>
</evidence>
<dbReference type="RefSeq" id="WP_135831208.1">
    <property type="nucleotide sequence ID" value="NZ_BMCK01000001.1"/>
</dbReference>
<evidence type="ECO:0000313" key="3">
    <source>
        <dbReference type="Proteomes" id="UP000297025"/>
    </source>
</evidence>
<gene>
    <name evidence="2" type="ORF">E2C04_01200</name>
    <name evidence="1" type="ORF">GCM10007231_05440</name>
</gene>
<dbReference type="AlphaFoldDB" id="A0A4P7UB63"/>
<reference evidence="1" key="5">
    <citation type="submission" date="2024-05" db="EMBL/GenBank/DDBJ databases">
        <authorList>
            <person name="Sun Q."/>
            <person name="Sedlacek I."/>
        </authorList>
    </citation>
    <scope>NUCLEOTIDE SEQUENCE</scope>
    <source>
        <strain evidence="1">CCM 7403</strain>
    </source>
</reference>
<reference evidence="2" key="4">
    <citation type="submission" date="2019-03" db="EMBL/GenBank/DDBJ databases">
        <authorList>
            <person name="Huang Y."/>
        </authorList>
    </citation>
    <scope>NUCLEOTIDE SEQUENCE</scope>
    <source>
        <strain evidence="2">JCM 16608</strain>
    </source>
</reference>
<accession>A0A4P7UB63</accession>
<evidence type="ECO:0000313" key="2">
    <source>
        <dbReference type="EMBL" id="QCC76159.1"/>
    </source>
</evidence>
<reference evidence="2 3" key="1">
    <citation type="journal article" date="2008" name="Int. J. Syst. Evol. Microbiol.">
        <title>Nocardioides daphniae sp. nov., isolated from Daphnia cucullata (Crustacea: Cladocera).</title>
        <authorList>
            <person name="Toth E.M."/>
            <person name="Keki Z."/>
            <person name="Homonnay Z.G."/>
            <person name="Borsodi A.K."/>
            <person name="Marialigeti K."/>
            <person name="Schumann P."/>
        </authorList>
    </citation>
    <scope>NUCLEOTIDE SEQUENCE [LARGE SCALE GENOMIC DNA]</scope>
    <source>
        <strain evidence="2 3">JCM 16608</strain>
    </source>
</reference>
<dbReference type="EMBL" id="CP038462">
    <property type="protein sequence ID" value="QCC76159.1"/>
    <property type="molecule type" value="Genomic_DNA"/>
</dbReference>
<proteinExistence type="predicted"/>